<organism evidence="1 2">
    <name type="scientific">Panicum virgatum</name>
    <name type="common">Blackwell switchgrass</name>
    <dbReference type="NCBI Taxonomy" id="38727"/>
    <lineage>
        <taxon>Eukaryota</taxon>
        <taxon>Viridiplantae</taxon>
        <taxon>Streptophyta</taxon>
        <taxon>Embryophyta</taxon>
        <taxon>Tracheophyta</taxon>
        <taxon>Spermatophyta</taxon>
        <taxon>Magnoliopsida</taxon>
        <taxon>Liliopsida</taxon>
        <taxon>Poales</taxon>
        <taxon>Poaceae</taxon>
        <taxon>PACMAD clade</taxon>
        <taxon>Panicoideae</taxon>
        <taxon>Panicodae</taxon>
        <taxon>Paniceae</taxon>
        <taxon>Panicinae</taxon>
        <taxon>Panicum</taxon>
        <taxon>Panicum sect. Hiantes</taxon>
    </lineage>
</organism>
<gene>
    <name evidence="1" type="ORF">PVAP13_9KG355800</name>
</gene>
<name>A0A8T0NN93_PANVG</name>
<dbReference type="AlphaFoldDB" id="A0A8T0NN93"/>
<reference evidence="1" key="1">
    <citation type="submission" date="2020-05" db="EMBL/GenBank/DDBJ databases">
        <title>WGS assembly of Panicum virgatum.</title>
        <authorList>
            <person name="Lovell J.T."/>
            <person name="Jenkins J."/>
            <person name="Shu S."/>
            <person name="Juenger T.E."/>
            <person name="Schmutz J."/>
        </authorList>
    </citation>
    <scope>NUCLEOTIDE SEQUENCE</scope>
    <source>
        <strain evidence="1">AP13</strain>
    </source>
</reference>
<evidence type="ECO:0000313" key="2">
    <source>
        <dbReference type="Proteomes" id="UP000823388"/>
    </source>
</evidence>
<keyword evidence="2" id="KW-1185">Reference proteome</keyword>
<dbReference type="EMBL" id="CM029053">
    <property type="protein sequence ID" value="KAG2549552.1"/>
    <property type="molecule type" value="Genomic_DNA"/>
</dbReference>
<protein>
    <submittedName>
        <fullName evidence="1">Uncharacterized protein</fullName>
    </submittedName>
</protein>
<accession>A0A8T0NN93</accession>
<dbReference type="Proteomes" id="UP000823388">
    <property type="component" value="Chromosome 9K"/>
</dbReference>
<evidence type="ECO:0000313" key="1">
    <source>
        <dbReference type="EMBL" id="KAG2549552.1"/>
    </source>
</evidence>
<proteinExistence type="predicted"/>
<sequence length="207" mass="24213">MSSRRRRPRIRAVSWRTRRDGMASDMFLLVPLSFMRACAPWSCLGGVNSKQERAAGCRRPQMAMGMSASPVGHAQPQMAHTPSQSCQVHQLLWIDTLNLDGIVTEHVPVRRSNIFRSYTQYSDIIGWGRLWYHRIHLPDCCIMIHEILFFSELIITVNEMDNQAWEVSGLLHRYWKHCPFRIYLIWNYIRSYFGLQILLSVNIPAFF</sequence>
<comment type="caution">
    <text evidence="1">The sequence shown here is derived from an EMBL/GenBank/DDBJ whole genome shotgun (WGS) entry which is preliminary data.</text>
</comment>